<evidence type="ECO:0000313" key="1">
    <source>
        <dbReference type="EMBL" id="MCT7979676.1"/>
    </source>
</evidence>
<protein>
    <submittedName>
        <fullName evidence="1">Uncharacterized protein</fullName>
    </submittedName>
</protein>
<dbReference type="Proteomes" id="UP001525961">
    <property type="component" value="Unassembled WGS sequence"/>
</dbReference>
<evidence type="ECO:0000313" key="2">
    <source>
        <dbReference type="Proteomes" id="UP001525961"/>
    </source>
</evidence>
<proteinExistence type="predicted"/>
<reference evidence="1 2" key="1">
    <citation type="journal article" date="2022" name="Front. Microbiol.">
        <title>High genomic differentiation and limited gene flow indicate recent cryptic speciation within the genus Laspinema (cyanobacteria).</title>
        <authorList>
            <person name="Stanojkovic A."/>
            <person name="Skoupy S."/>
            <person name="Skaloud P."/>
            <person name="Dvorak P."/>
        </authorList>
    </citation>
    <scope>NUCLEOTIDE SEQUENCE [LARGE SCALE GENOMIC DNA]</scope>
    <source>
        <strain evidence="1 2">D3b</strain>
    </source>
</reference>
<dbReference type="RefSeq" id="WP_261236363.1">
    <property type="nucleotide sequence ID" value="NZ_JAMXFA010000026.1"/>
</dbReference>
<accession>A0ABT2NAF2</accession>
<name>A0ABT2NAF2_9CYAN</name>
<comment type="caution">
    <text evidence="1">The sequence shown here is derived from an EMBL/GenBank/DDBJ whole genome shotgun (WGS) entry which is preliminary data.</text>
</comment>
<dbReference type="EMBL" id="JAMXFA010000026">
    <property type="protein sequence ID" value="MCT7979676.1"/>
    <property type="molecule type" value="Genomic_DNA"/>
</dbReference>
<keyword evidence="2" id="KW-1185">Reference proteome</keyword>
<sequence>MMIIRQPLYIYPGDRLELELDRLRQLFSATEIKSSEPGPQLNNFFLLGPRTTRTAFQLLKYRGLTLKQPPNSTPIIAWGVWMPFEDNPLHAPLVQIYRPLPQSGDRPLLISEQPLLPGELMIVTEHSESLVTLSPCELTQTLPDNLQWFAWYSDLTRKTERPIWGKNYPLIPQHKIADTPLYHPGPTLQNSTPCLKDLSGKISYQLTPKNSSFQMISILPDNELSDLALALDAAPWTRQIQENYSHDTCNILAWSHHPDCPLIVKELVWQLQNPALKKKIAQLTGIPLITRRTLTCDRLRPGDRLFPGKNSPSDGKVRVQLHWILQVPHTPERPWDLRVRSLNAPDKPQTVYAAKPNSALCFLIGKDHSYEIPVIPKDATDRLSIMMTFESRVDPPTPIWDPTFRDSY</sequence>
<organism evidence="1 2">
    <name type="scientific">Laspinema olomoucense D3b</name>
    <dbReference type="NCBI Taxonomy" id="2953688"/>
    <lineage>
        <taxon>Bacteria</taxon>
        <taxon>Bacillati</taxon>
        <taxon>Cyanobacteriota</taxon>
        <taxon>Cyanophyceae</taxon>
        <taxon>Oscillatoriophycideae</taxon>
        <taxon>Oscillatoriales</taxon>
        <taxon>Laspinemataceae</taxon>
        <taxon>Laspinema</taxon>
        <taxon>Laspinema olomoucense</taxon>
    </lineage>
</organism>
<gene>
    <name evidence="1" type="ORF">NG792_18320</name>
</gene>